<keyword evidence="7 9" id="KW-0012">Acyltransferase</keyword>
<dbReference type="SUPFAM" id="SSF53901">
    <property type="entry name" value="Thiolase-like"/>
    <property type="match status" value="2"/>
</dbReference>
<dbReference type="EC" id="2.3.1.74" evidence="4"/>
<feature type="domain" description="Chalcone/stilbene synthase N-terminal" evidence="11">
    <location>
        <begin position="25"/>
        <end position="246"/>
    </location>
</feature>
<dbReference type="PDB" id="6J1M">
    <property type="method" value="X-ray"/>
    <property type="resolution" value="2.00 A"/>
    <property type="chains" value="A/B=1-407"/>
</dbReference>
<evidence type="ECO:0007829" key="14">
    <source>
        <dbReference type="PDB" id="6J1M"/>
    </source>
</evidence>
<feature type="active site" description="Acyl-thioester intermediate" evidence="8">
    <location>
        <position position="182"/>
    </location>
</feature>
<evidence type="ECO:0000256" key="5">
    <source>
        <dbReference type="ARBA" id="ARBA00022679"/>
    </source>
</evidence>
<proteinExistence type="evidence at protein level"/>
<dbReference type="Pfam" id="PF00195">
    <property type="entry name" value="Chal_sti_synt_N"/>
    <property type="match status" value="1"/>
</dbReference>
<evidence type="ECO:0000259" key="11">
    <source>
        <dbReference type="Pfam" id="PF00195"/>
    </source>
</evidence>
<dbReference type="AlphaFoldDB" id="A0A5S8WF54"/>
<feature type="region of interest" description="Disordered" evidence="10">
    <location>
        <begin position="1"/>
        <end position="25"/>
    </location>
</feature>
<dbReference type="InterPro" id="IPR012328">
    <property type="entry name" value="Chalcone/stilbene_synt_C"/>
</dbReference>
<evidence type="ECO:0007829" key="15">
    <source>
        <dbReference type="PDB" id="6J1N"/>
    </source>
</evidence>
<dbReference type="SMR" id="A0A5S8WF54"/>
<dbReference type="GO" id="GO:0030639">
    <property type="term" value="P:polyketide biosynthetic process"/>
    <property type="evidence" value="ECO:0007669"/>
    <property type="project" value="TreeGrafter"/>
</dbReference>
<evidence type="ECO:0000256" key="2">
    <source>
        <dbReference type="ARBA" id="ARBA00004966"/>
    </source>
</evidence>
<dbReference type="Pfam" id="PF02797">
    <property type="entry name" value="Chal_sti_synt_C"/>
    <property type="match status" value="1"/>
</dbReference>
<name>A0A5S8WF54_9SOLA</name>
<dbReference type="InterPro" id="IPR001099">
    <property type="entry name" value="Chalcone/stilbene_synt_N"/>
</dbReference>
<evidence type="ECO:0000256" key="8">
    <source>
        <dbReference type="PIRSR" id="PIRSR000451-1"/>
    </source>
</evidence>
<dbReference type="PIRSF" id="PIRSF000451">
    <property type="entry name" value="PKS_III"/>
    <property type="match status" value="1"/>
</dbReference>
<dbReference type="FunFam" id="3.40.47.10:FF:000014">
    <property type="entry name" value="Chalcone synthase 1"/>
    <property type="match status" value="1"/>
</dbReference>
<evidence type="ECO:0000259" key="12">
    <source>
        <dbReference type="Pfam" id="PF02797"/>
    </source>
</evidence>
<comment type="pathway">
    <text evidence="2">Secondary metabolite biosynthesis; flavonoid biosynthesis.</text>
</comment>
<dbReference type="GO" id="GO:0009813">
    <property type="term" value="P:flavonoid biosynthetic process"/>
    <property type="evidence" value="ECO:0007669"/>
    <property type="project" value="UniProtKB-UniPathway"/>
</dbReference>
<dbReference type="UniPathway" id="UPA00154"/>
<dbReference type="InterPro" id="IPR018088">
    <property type="entry name" value="Chalcone/stilbene_synthase_AS"/>
</dbReference>
<dbReference type="InterPro" id="IPR011141">
    <property type="entry name" value="Polyketide_synthase_type-III"/>
</dbReference>
<organism evidence="13">
    <name type="scientific">Anisodus acutangulus</name>
    <dbReference type="NCBI Taxonomy" id="402998"/>
    <lineage>
        <taxon>Eukaryota</taxon>
        <taxon>Viridiplantae</taxon>
        <taxon>Streptophyta</taxon>
        <taxon>Embryophyta</taxon>
        <taxon>Tracheophyta</taxon>
        <taxon>Spermatophyta</taxon>
        <taxon>Magnoliopsida</taxon>
        <taxon>eudicotyledons</taxon>
        <taxon>Gunneridae</taxon>
        <taxon>Pentapetalae</taxon>
        <taxon>asterids</taxon>
        <taxon>lamiids</taxon>
        <taxon>Solanales</taxon>
        <taxon>Solanaceae</taxon>
        <taxon>Solanoideae</taxon>
        <taxon>Hyoscyameae</taxon>
        <taxon>Anisodus</taxon>
    </lineage>
</organism>
<feature type="domain" description="Chalcone/stilbene synthase C-terminal" evidence="12">
    <location>
        <begin position="256"/>
        <end position="404"/>
    </location>
</feature>
<comment type="function">
    <text evidence="1">The primary product of this enzyme is 4,2',4',6'-tetrahydroxychalcone (also termed naringenin-chalcone or chalcone) which can under specific conditions spontaneously isomerize into naringenin.</text>
</comment>
<dbReference type="GO" id="GO:0016210">
    <property type="term" value="F:naringenin-chalcone synthase activity"/>
    <property type="evidence" value="ECO:0007669"/>
    <property type="project" value="UniProtKB-EC"/>
</dbReference>
<dbReference type="PDB" id="6J1N">
    <property type="method" value="X-ray"/>
    <property type="resolution" value="2.53 A"/>
    <property type="chains" value="A/B=1-407"/>
</dbReference>
<evidence type="ECO:0000313" key="13">
    <source>
        <dbReference type="PDB" id="6J1N"/>
    </source>
</evidence>
<dbReference type="InterPro" id="IPR016039">
    <property type="entry name" value="Thiolase-like"/>
</dbReference>
<dbReference type="Gene3D" id="3.40.47.10">
    <property type="match status" value="2"/>
</dbReference>
<dbReference type="PANTHER" id="PTHR11877:SF104">
    <property type="entry name" value="CHALCONE SYNTHASE"/>
    <property type="match status" value="1"/>
</dbReference>
<dbReference type="FunFam" id="3.40.47.10:FF:000025">
    <property type="entry name" value="Chalcone synthase 2"/>
    <property type="match status" value="1"/>
</dbReference>
<evidence type="ECO:0000256" key="9">
    <source>
        <dbReference type="RuleBase" id="RU003633"/>
    </source>
</evidence>
<dbReference type="PANTHER" id="PTHR11877">
    <property type="entry name" value="HYDROXYMETHYLGLUTARYL-COA SYNTHASE"/>
    <property type="match status" value="1"/>
</dbReference>
<dbReference type="CDD" id="cd00831">
    <property type="entry name" value="CHS_like"/>
    <property type="match status" value="1"/>
</dbReference>
<evidence type="ECO:0000256" key="1">
    <source>
        <dbReference type="ARBA" id="ARBA00002969"/>
    </source>
</evidence>
<dbReference type="PROSITE" id="PS00441">
    <property type="entry name" value="CHALCONE_SYNTH"/>
    <property type="match status" value="1"/>
</dbReference>
<keyword evidence="5 9" id="KW-0808">Transferase</keyword>
<accession>A0A5S8WF54</accession>
<keyword evidence="14 15" id="KW-0002">3D-structure</keyword>
<evidence type="ECO:0000256" key="4">
    <source>
        <dbReference type="ARBA" id="ARBA00012975"/>
    </source>
</evidence>
<protein>
    <recommendedName>
        <fullName evidence="4">chalcone synthase</fullName>
        <ecNumber evidence="4">2.3.1.74</ecNumber>
    </recommendedName>
</protein>
<keyword evidence="6" id="KW-0284">Flavonoid biosynthesis</keyword>
<evidence type="ECO:0000256" key="10">
    <source>
        <dbReference type="SAM" id="MobiDB-lite"/>
    </source>
</evidence>
<dbReference type="GO" id="GO:0042803">
    <property type="term" value="F:protein homodimerization activity"/>
    <property type="evidence" value="ECO:0007669"/>
    <property type="project" value="UniProtKB-ARBA"/>
</dbReference>
<reference evidence="14 15" key="1">
    <citation type="journal article" date="2019" name="Nat. Commun.">
        <title>Tropane alkaloids biosynthesis involves an unusual type III polyketide synthase and non-enzymatic condensation.</title>
        <authorList>
            <person name="Huang J.P."/>
            <person name="Fang C."/>
            <person name="Ma X."/>
            <person name="Wang L."/>
            <person name="Yang J."/>
            <person name="Luo J."/>
            <person name="Yan Y."/>
            <person name="Zhang Y."/>
            <person name="Huang S.X."/>
        </authorList>
    </citation>
    <scope>X-RAY CRYSTALLOGRAPHY (2.00 ANGSTROMS)</scope>
</reference>
<evidence type="ECO:0000256" key="3">
    <source>
        <dbReference type="ARBA" id="ARBA00005531"/>
    </source>
</evidence>
<evidence type="ECO:0000256" key="6">
    <source>
        <dbReference type="ARBA" id="ARBA00023241"/>
    </source>
</evidence>
<comment type="similarity">
    <text evidence="3 9">Belongs to the thiolase-like superfamily. Chalcone/stilbene synthases family.</text>
</comment>
<evidence type="ECO:0000256" key="7">
    <source>
        <dbReference type="ARBA" id="ARBA00023315"/>
    </source>
</evidence>
<sequence>MASMTGGQQMGRGSEFMKMGNGKQALKSQRSEGPALVLAIGTATPSHWIDQSSYPDYYFRVTNSDHLVDLKEKFRRICSRTMIKKRHMLLTEEILKKNPNLCSFSEPSLDIRQDILVSEIPKLGKEAALKAIQEWAQPKSTITHLVFCTRSGVDMPGADYQLIKLLGLGPSVQRLMMYQQGCFAGGTMLRLAKDLAENNKGARILVICAESSAIGFRGPSESHVDNLVAQALFGDGAAAIIVGSNPKPGLEKPVFEIVSAAQTFVPNGDCHLALHLREMGLTFHCTKDVPPTIAKNVESCLTKALEPLGISDWNSLFWILHPGGNAIVDQVENKLGLEHEKLRATRNILRDFGNMSSACVLFILDEIRKKSARDGLKTTGEGLDFGVLLSFGPGLTIETVVLHSKPI</sequence>